<dbReference type="PANTHER" id="PTHR21255:SF4">
    <property type="entry name" value="DYNEIN LIGHT CHAIN TCTEX-TYPE"/>
    <property type="match status" value="1"/>
</dbReference>
<evidence type="ECO:0008006" key="4">
    <source>
        <dbReference type="Google" id="ProtNLM"/>
    </source>
</evidence>
<sequence length="118" mass="13489">MPTREEIVAVIQEVYHRAAATKPYSFEESTQINKKCVEDVTAILVEKNPNYKYIITSAMFRLSGGDSGLGVSTVTYWEAGRDQTITYRWEGREMTAILNVFIVNHQAVDDQRNLQHYA</sequence>
<dbReference type="EMBL" id="CATQJA010002651">
    <property type="protein sequence ID" value="CAJ0577720.1"/>
    <property type="molecule type" value="Genomic_DNA"/>
</dbReference>
<evidence type="ECO:0000313" key="3">
    <source>
        <dbReference type="Proteomes" id="UP001177023"/>
    </source>
</evidence>
<dbReference type="GO" id="GO:0005868">
    <property type="term" value="C:cytoplasmic dynein complex"/>
    <property type="evidence" value="ECO:0007669"/>
    <property type="project" value="TreeGrafter"/>
</dbReference>
<keyword evidence="3" id="KW-1185">Reference proteome</keyword>
<dbReference type="Proteomes" id="UP001177023">
    <property type="component" value="Unassembled WGS sequence"/>
</dbReference>
<feature type="non-terminal residue" evidence="2">
    <location>
        <position position="1"/>
    </location>
</feature>
<dbReference type="PANTHER" id="PTHR21255">
    <property type="entry name" value="T-COMPLEX-ASSOCIATED-TESTIS-EXPRESSED 1/ DYNEIN LIGHT CHAIN"/>
    <property type="match status" value="1"/>
</dbReference>
<dbReference type="GO" id="GO:0007018">
    <property type="term" value="P:microtubule-based movement"/>
    <property type="evidence" value="ECO:0007669"/>
    <property type="project" value="TreeGrafter"/>
</dbReference>
<dbReference type="AlphaFoldDB" id="A0AA36D0D4"/>
<gene>
    <name evidence="2" type="ORF">MSPICULIGERA_LOCUS15988</name>
</gene>
<evidence type="ECO:0000256" key="1">
    <source>
        <dbReference type="ARBA" id="ARBA00005361"/>
    </source>
</evidence>
<comment type="similarity">
    <text evidence="1">Belongs to the dynein light chain Tctex-type family.</text>
</comment>
<dbReference type="Pfam" id="PF03645">
    <property type="entry name" value="Tctex-1"/>
    <property type="match status" value="1"/>
</dbReference>
<dbReference type="Gene3D" id="3.30.1140.40">
    <property type="entry name" value="Tctex-1"/>
    <property type="match status" value="1"/>
</dbReference>
<dbReference type="InterPro" id="IPR005334">
    <property type="entry name" value="Tctex-1-like"/>
</dbReference>
<name>A0AA36D0D4_9BILA</name>
<evidence type="ECO:0000313" key="2">
    <source>
        <dbReference type="EMBL" id="CAJ0577720.1"/>
    </source>
</evidence>
<accession>A0AA36D0D4</accession>
<organism evidence="2 3">
    <name type="scientific">Mesorhabditis spiculigera</name>
    <dbReference type="NCBI Taxonomy" id="96644"/>
    <lineage>
        <taxon>Eukaryota</taxon>
        <taxon>Metazoa</taxon>
        <taxon>Ecdysozoa</taxon>
        <taxon>Nematoda</taxon>
        <taxon>Chromadorea</taxon>
        <taxon>Rhabditida</taxon>
        <taxon>Rhabditina</taxon>
        <taxon>Rhabditomorpha</taxon>
        <taxon>Rhabditoidea</taxon>
        <taxon>Rhabditidae</taxon>
        <taxon>Mesorhabditinae</taxon>
        <taxon>Mesorhabditis</taxon>
    </lineage>
</organism>
<proteinExistence type="inferred from homology"/>
<comment type="caution">
    <text evidence="2">The sequence shown here is derived from an EMBL/GenBank/DDBJ whole genome shotgun (WGS) entry which is preliminary data.</text>
</comment>
<reference evidence="2" key="1">
    <citation type="submission" date="2023-06" db="EMBL/GenBank/DDBJ databases">
        <authorList>
            <person name="Delattre M."/>
        </authorList>
    </citation>
    <scope>NUCLEOTIDE SEQUENCE</scope>
    <source>
        <strain evidence="2">AF72</strain>
    </source>
</reference>
<protein>
    <recommendedName>
        <fullName evidence="4">Topoisomerase I damage affected protein 2</fullName>
    </recommendedName>
</protein>
<dbReference type="GO" id="GO:0005737">
    <property type="term" value="C:cytoplasm"/>
    <property type="evidence" value="ECO:0007669"/>
    <property type="project" value="TreeGrafter"/>
</dbReference>
<dbReference type="GO" id="GO:0045505">
    <property type="term" value="F:dynein intermediate chain binding"/>
    <property type="evidence" value="ECO:0007669"/>
    <property type="project" value="TreeGrafter"/>
</dbReference>
<dbReference type="InterPro" id="IPR038586">
    <property type="entry name" value="Tctex-1-like_sf"/>
</dbReference>